<dbReference type="OrthoDB" id="2915292at2759"/>
<keyword evidence="2" id="KW-1185">Reference proteome</keyword>
<protein>
    <recommendedName>
        <fullName evidence="3">F-box domain-containing protein</fullName>
    </recommendedName>
</protein>
<sequence>MSCFRHIVILDKPCRRIQTAQCSIRVRSSLSIHIFPASIKSDLGSQTHGHTGRHQSRKGANWALQLNSHLSSFLHLPAPLLHIFIGSVYRTHSCYSGIHNRRFDMPAPESPRPTLNALPSSGIQLPIELWFLIARFIPPHILHNLMSVNRAFFYAVMAERYKEVSFYHLDERITSMLQRLQVSLVRECVRVLRVRPFFIQELLSSRSDTPNVLSSIQTTFSCIPSLIEYHLVWFELPFLDNTPVDILRAPLVGNASRHLRKVFLMASLEKLEALLAQKSASLADDAAAVELPQLEELIISIRRDGGSRAHPNSNDIYPEFTSLSSFLIRHRNSLRRFSLSSSHALDCSSLFRSLCVYQFPQLYELFLSIPTPTPHLGDPSSVTAWLTRQCLPALKSLILKPHFVDDGFTWEESFQDWVKAFVRVQPQQSSLKLSDARVNASAGAGRQCAVKSLRILSGFHTASIFHLVHYFSPSLTSLDLTGRYVAFTDVVNLLHELTYVSASTSSSINTSSRRISDLRSLRLGPVTISPELIDLLAETLPRLQELFLHIQHAVPNQNAQVVYSMNNSAATTTTTGPGINRTPSIRKSRRVQSPVQVKEFFEAMSMTRAEPPKYKEWKGMRKVEVWALNGSAKMEWQGKYVQLLEGCIPSLRKREGEAIGCLSYLESTR</sequence>
<evidence type="ECO:0008006" key="3">
    <source>
        <dbReference type="Google" id="ProtNLM"/>
    </source>
</evidence>
<dbReference type="AlphaFoldDB" id="A0A8H5M8F0"/>
<accession>A0A8H5M8F0</accession>
<organism evidence="1 2">
    <name type="scientific">Collybiopsis confluens</name>
    <dbReference type="NCBI Taxonomy" id="2823264"/>
    <lineage>
        <taxon>Eukaryota</taxon>
        <taxon>Fungi</taxon>
        <taxon>Dikarya</taxon>
        <taxon>Basidiomycota</taxon>
        <taxon>Agaricomycotina</taxon>
        <taxon>Agaricomycetes</taxon>
        <taxon>Agaricomycetidae</taxon>
        <taxon>Agaricales</taxon>
        <taxon>Marasmiineae</taxon>
        <taxon>Omphalotaceae</taxon>
        <taxon>Collybiopsis</taxon>
    </lineage>
</organism>
<dbReference type="Proteomes" id="UP000518752">
    <property type="component" value="Unassembled WGS sequence"/>
</dbReference>
<comment type="caution">
    <text evidence="1">The sequence shown here is derived from an EMBL/GenBank/DDBJ whole genome shotgun (WGS) entry which is preliminary data.</text>
</comment>
<gene>
    <name evidence="1" type="ORF">D9757_006401</name>
</gene>
<dbReference type="Gene3D" id="3.80.10.10">
    <property type="entry name" value="Ribonuclease Inhibitor"/>
    <property type="match status" value="1"/>
</dbReference>
<name>A0A8H5M8F0_9AGAR</name>
<proteinExistence type="predicted"/>
<dbReference type="InterPro" id="IPR032675">
    <property type="entry name" value="LRR_dom_sf"/>
</dbReference>
<evidence type="ECO:0000313" key="2">
    <source>
        <dbReference type="Proteomes" id="UP000518752"/>
    </source>
</evidence>
<reference evidence="1 2" key="1">
    <citation type="journal article" date="2020" name="ISME J.">
        <title>Uncovering the hidden diversity of litter-decomposition mechanisms in mushroom-forming fungi.</title>
        <authorList>
            <person name="Floudas D."/>
            <person name="Bentzer J."/>
            <person name="Ahren D."/>
            <person name="Johansson T."/>
            <person name="Persson P."/>
            <person name="Tunlid A."/>
        </authorList>
    </citation>
    <scope>NUCLEOTIDE SEQUENCE [LARGE SCALE GENOMIC DNA]</scope>
    <source>
        <strain evidence="1 2">CBS 406.79</strain>
    </source>
</reference>
<dbReference type="EMBL" id="JAACJN010000043">
    <property type="protein sequence ID" value="KAF5384549.1"/>
    <property type="molecule type" value="Genomic_DNA"/>
</dbReference>
<evidence type="ECO:0000313" key="1">
    <source>
        <dbReference type="EMBL" id="KAF5384549.1"/>
    </source>
</evidence>